<evidence type="ECO:0000313" key="3">
    <source>
        <dbReference type="Proteomes" id="UP000247437"/>
    </source>
</evidence>
<dbReference type="Proteomes" id="UP000247437">
    <property type="component" value="Unassembled WGS sequence"/>
</dbReference>
<accession>A0A2W0EMR2</accession>
<evidence type="ECO:0000256" key="1">
    <source>
        <dbReference type="SAM" id="MobiDB-lite"/>
    </source>
</evidence>
<protein>
    <submittedName>
        <fullName evidence="2">Uncharacterized protein</fullName>
    </submittedName>
</protein>
<comment type="caution">
    <text evidence="2">The sequence shown here is derived from an EMBL/GenBank/DDBJ whole genome shotgun (WGS) entry which is preliminary data.</text>
</comment>
<sequence>MDSGHYTGNKLKHDSEVPDTDNAELLARAKNATKYTNGLGKNPFSGMPRDQLALITYDDSGTFTVNERRAALEESAKQEFAWRQKVVAEAEYEYNSTGKLTKFFQSVLDHYKELPLVERAQYPDNYETKLQGWIDLDFNYFTHTAEGKNKLDIESFLSNVLTGSSLFDNTTSSK</sequence>
<reference evidence="2 3" key="1">
    <citation type="journal article" date="2018" name="Appl. Microbiol. Biotechnol.">
        <title>Characterization of the caprolactam degradation pathway in Pseudomonas jessenii using mass spectrometry-based proteomics.</title>
        <authorList>
            <person name="Otzen M."/>
            <person name="Palacio C."/>
            <person name="Janssen D.B."/>
        </authorList>
    </citation>
    <scope>NUCLEOTIDE SEQUENCE [LARGE SCALE GENOMIC DNA]</scope>
    <source>
        <strain evidence="2 3">GO3</strain>
    </source>
</reference>
<organism evidence="2 3">
    <name type="scientific">Pseudomonas jessenii</name>
    <dbReference type="NCBI Taxonomy" id="77298"/>
    <lineage>
        <taxon>Bacteria</taxon>
        <taxon>Pseudomonadati</taxon>
        <taxon>Pseudomonadota</taxon>
        <taxon>Gammaproteobacteria</taxon>
        <taxon>Pseudomonadales</taxon>
        <taxon>Pseudomonadaceae</taxon>
        <taxon>Pseudomonas</taxon>
    </lineage>
</organism>
<dbReference type="OrthoDB" id="6282430at2"/>
<proteinExistence type="predicted"/>
<gene>
    <name evidence="2" type="ORF">CRX42_14675</name>
</gene>
<feature type="region of interest" description="Disordered" evidence="1">
    <location>
        <begin position="1"/>
        <end position="20"/>
    </location>
</feature>
<dbReference type="AlphaFoldDB" id="A0A2W0EMR2"/>
<name>A0A2W0EMR2_PSEJE</name>
<dbReference type="EMBL" id="PDLL01000158">
    <property type="protein sequence ID" value="PYY69809.1"/>
    <property type="molecule type" value="Genomic_DNA"/>
</dbReference>
<evidence type="ECO:0000313" key="2">
    <source>
        <dbReference type="EMBL" id="PYY69809.1"/>
    </source>
</evidence>